<keyword evidence="3" id="KW-0732">Signal</keyword>
<proteinExistence type="predicted"/>
<feature type="chain" id="PRO_5012725564" evidence="3">
    <location>
        <begin position="28"/>
        <end position="234"/>
    </location>
</feature>
<dbReference type="AlphaFoldDB" id="A0A1M5NIT0"/>
<name>A0A1M5NIT0_9BRAD</name>
<feature type="signal peptide" evidence="3">
    <location>
        <begin position="1"/>
        <end position="27"/>
    </location>
</feature>
<evidence type="ECO:0000256" key="1">
    <source>
        <dbReference type="SAM" id="MobiDB-lite"/>
    </source>
</evidence>
<organism evidence="4 5">
    <name type="scientific">Bradyrhizobium erythrophlei</name>
    <dbReference type="NCBI Taxonomy" id="1437360"/>
    <lineage>
        <taxon>Bacteria</taxon>
        <taxon>Pseudomonadati</taxon>
        <taxon>Pseudomonadota</taxon>
        <taxon>Alphaproteobacteria</taxon>
        <taxon>Hyphomicrobiales</taxon>
        <taxon>Nitrobacteraceae</taxon>
        <taxon>Bradyrhizobium</taxon>
    </lineage>
</organism>
<evidence type="ECO:0000256" key="2">
    <source>
        <dbReference type="SAM" id="Phobius"/>
    </source>
</evidence>
<reference evidence="4 5" key="1">
    <citation type="submission" date="2016-11" db="EMBL/GenBank/DDBJ databases">
        <authorList>
            <person name="Jaros S."/>
            <person name="Januszkiewicz K."/>
            <person name="Wedrychowicz H."/>
        </authorList>
    </citation>
    <scope>NUCLEOTIDE SEQUENCE [LARGE SCALE GENOMIC DNA]</scope>
    <source>
        <strain evidence="4 5">GAS242</strain>
    </source>
</reference>
<sequence length="234" mass="23360">MTNQASGRQALLLAAGLFVCLAGPSQAAAGAEDAAAAAPSQTAGTPVALHKYAGHGSHHWKKYAHRRSGKVALNASSGNKTADAADDGDRSSAIPPSVANANAQMTSAQTTSADTPTSNATKAMAARANDILQAAPDKPADTASTADAQTDGKVVAADQLNDVDRALRESAPPESTPPAAPLALASAEAEAAPAAPVATGNQSTAWDETSLIGKIFIGFGALLTMASAARMFMA</sequence>
<evidence type="ECO:0000313" key="4">
    <source>
        <dbReference type="EMBL" id="SHG89355.1"/>
    </source>
</evidence>
<dbReference type="Proteomes" id="UP000190675">
    <property type="component" value="Chromosome I"/>
</dbReference>
<feature type="transmembrane region" description="Helical" evidence="2">
    <location>
        <begin position="211"/>
        <end position="233"/>
    </location>
</feature>
<accession>A0A1M5NIT0</accession>
<gene>
    <name evidence="4" type="ORF">SAMN05444169_4681</name>
</gene>
<keyword evidence="2" id="KW-0472">Membrane</keyword>
<feature type="region of interest" description="Disordered" evidence="1">
    <location>
        <begin position="74"/>
        <end position="97"/>
    </location>
</feature>
<keyword evidence="2" id="KW-0812">Transmembrane</keyword>
<dbReference type="EMBL" id="LT670818">
    <property type="protein sequence ID" value="SHG89355.1"/>
    <property type="molecule type" value="Genomic_DNA"/>
</dbReference>
<evidence type="ECO:0000256" key="3">
    <source>
        <dbReference type="SAM" id="SignalP"/>
    </source>
</evidence>
<evidence type="ECO:0000313" key="5">
    <source>
        <dbReference type="Proteomes" id="UP000190675"/>
    </source>
</evidence>
<protein>
    <submittedName>
        <fullName evidence="4">Uncharacterized protein</fullName>
    </submittedName>
</protein>
<keyword evidence="2" id="KW-1133">Transmembrane helix</keyword>
<dbReference type="OrthoDB" id="8141590at2"/>